<organism evidence="1 2">
    <name type="scientific">Symbiodinium necroappetens</name>
    <dbReference type="NCBI Taxonomy" id="1628268"/>
    <lineage>
        <taxon>Eukaryota</taxon>
        <taxon>Sar</taxon>
        <taxon>Alveolata</taxon>
        <taxon>Dinophyceae</taxon>
        <taxon>Suessiales</taxon>
        <taxon>Symbiodiniaceae</taxon>
        <taxon>Symbiodinium</taxon>
    </lineage>
</organism>
<comment type="caution">
    <text evidence="1">The sequence shown here is derived from an EMBL/GenBank/DDBJ whole genome shotgun (WGS) entry which is preliminary data.</text>
</comment>
<dbReference type="EMBL" id="CAJNJA010075674">
    <property type="protein sequence ID" value="CAE7915403.1"/>
    <property type="molecule type" value="Genomic_DNA"/>
</dbReference>
<protein>
    <submittedName>
        <fullName evidence="1">Uncharacterized protein</fullName>
    </submittedName>
</protein>
<reference evidence="1" key="1">
    <citation type="submission" date="2021-02" db="EMBL/GenBank/DDBJ databases">
        <authorList>
            <person name="Dougan E. K."/>
            <person name="Rhodes N."/>
            <person name="Thang M."/>
            <person name="Chan C."/>
        </authorList>
    </citation>
    <scope>NUCLEOTIDE SEQUENCE</scope>
</reference>
<evidence type="ECO:0000313" key="1">
    <source>
        <dbReference type="EMBL" id="CAE7915403.1"/>
    </source>
</evidence>
<accession>A0A813BTH6</accession>
<dbReference type="AlphaFoldDB" id="A0A813BTH6"/>
<name>A0A813BTH6_9DINO</name>
<dbReference type="Proteomes" id="UP000601435">
    <property type="component" value="Unassembled WGS sequence"/>
</dbReference>
<proteinExistence type="predicted"/>
<evidence type="ECO:0000313" key="2">
    <source>
        <dbReference type="Proteomes" id="UP000601435"/>
    </source>
</evidence>
<keyword evidence="2" id="KW-1185">Reference proteome</keyword>
<gene>
    <name evidence="1" type="ORF">SNEC2469_LOCUS31355</name>
</gene>
<sequence length="130" mass="14201">MEANALAGYHDAVTLPAHWRADHWQTAFSSARQVPSGLEISTSGQVGRSAKLHAEVCSRPVADGRMGSCAIQLLEFHERDMSLAFQEFFRTLACLAKQVSTAGSFCWMLHLGATSRCIRFDPEAHATHAA</sequence>